<dbReference type="Gene3D" id="1.10.489.10">
    <property type="entry name" value="Chloroperoxidase-like"/>
    <property type="match status" value="1"/>
</dbReference>
<dbReference type="GO" id="GO:0004601">
    <property type="term" value="F:peroxidase activity"/>
    <property type="evidence" value="ECO:0007669"/>
    <property type="project" value="InterPro"/>
</dbReference>
<evidence type="ECO:0000313" key="1">
    <source>
        <dbReference type="EMBL" id="KAF2422405.1"/>
    </source>
</evidence>
<evidence type="ECO:0000313" key="2">
    <source>
        <dbReference type="Proteomes" id="UP000800235"/>
    </source>
</evidence>
<proteinExistence type="predicted"/>
<organism evidence="1 2">
    <name type="scientific">Tothia fuscella</name>
    <dbReference type="NCBI Taxonomy" id="1048955"/>
    <lineage>
        <taxon>Eukaryota</taxon>
        <taxon>Fungi</taxon>
        <taxon>Dikarya</taxon>
        <taxon>Ascomycota</taxon>
        <taxon>Pezizomycotina</taxon>
        <taxon>Dothideomycetes</taxon>
        <taxon>Pleosporomycetidae</taxon>
        <taxon>Venturiales</taxon>
        <taxon>Cylindrosympodiaceae</taxon>
        <taxon>Tothia</taxon>
    </lineage>
</organism>
<protein>
    <submittedName>
        <fullName evidence="1">Uncharacterized protein</fullName>
    </submittedName>
</protein>
<name>A0A9P4TUC4_9PEZI</name>
<dbReference type="AlphaFoldDB" id="A0A9P4TUC4"/>
<accession>A0A9P4TUC4</accession>
<comment type="caution">
    <text evidence="1">The sequence shown here is derived from an EMBL/GenBank/DDBJ whole genome shotgun (WGS) entry which is preliminary data.</text>
</comment>
<feature type="non-terminal residue" evidence="1">
    <location>
        <position position="1"/>
    </location>
</feature>
<sequence>DSPSSNINALTLARSRVRVENITRTDGSPPLSSSAVQLGIKEVALLLVAVGESPPGERADRSAQKDRADVWLTQERFPFELGWKRSDTVVNSFSRILSSIECIRTGIISGSFIYREI</sequence>
<keyword evidence="2" id="KW-1185">Reference proteome</keyword>
<dbReference type="Proteomes" id="UP000800235">
    <property type="component" value="Unassembled WGS sequence"/>
</dbReference>
<gene>
    <name evidence="1" type="ORF">EJ08DRAFT_596959</name>
</gene>
<dbReference type="EMBL" id="MU007091">
    <property type="protein sequence ID" value="KAF2422405.1"/>
    <property type="molecule type" value="Genomic_DNA"/>
</dbReference>
<dbReference type="InterPro" id="IPR036851">
    <property type="entry name" value="Chloroperoxidase-like_sf"/>
</dbReference>
<dbReference type="OrthoDB" id="407298at2759"/>
<reference evidence="1" key="1">
    <citation type="journal article" date="2020" name="Stud. Mycol.">
        <title>101 Dothideomycetes genomes: a test case for predicting lifestyles and emergence of pathogens.</title>
        <authorList>
            <person name="Haridas S."/>
            <person name="Albert R."/>
            <person name="Binder M."/>
            <person name="Bloem J."/>
            <person name="Labutti K."/>
            <person name="Salamov A."/>
            <person name="Andreopoulos B."/>
            <person name="Baker S."/>
            <person name="Barry K."/>
            <person name="Bills G."/>
            <person name="Bluhm B."/>
            <person name="Cannon C."/>
            <person name="Castanera R."/>
            <person name="Culley D."/>
            <person name="Daum C."/>
            <person name="Ezra D."/>
            <person name="Gonzalez J."/>
            <person name="Henrissat B."/>
            <person name="Kuo A."/>
            <person name="Liang C."/>
            <person name="Lipzen A."/>
            <person name="Lutzoni F."/>
            <person name="Magnuson J."/>
            <person name="Mondo S."/>
            <person name="Nolan M."/>
            <person name="Ohm R."/>
            <person name="Pangilinan J."/>
            <person name="Park H.-J."/>
            <person name="Ramirez L."/>
            <person name="Alfaro M."/>
            <person name="Sun H."/>
            <person name="Tritt A."/>
            <person name="Yoshinaga Y."/>
            <person name="Zwiers L.-H."/>
            <person name="Turgeon B."/>
            <person name="Goodwin S."/>
            <person name="Spatafora J."/>
            <person name="Crous P."/>
            <person name="Grigoriev I."/>
        </authorList>
    </citation>
    <scope>NUCLEOTIDE SEQUENCE</scope>
    <source>
        <strain evidence="1">CBS 130266</strain>
    </source>
</reference>